<dbReference type="AlphaFoldDB" id="A0AAU8S7G9"/>
<keyword evidence="1" id="KW-0472">Membrane</keyword>
<evidence type="ECO:0000313" key="2">
    <source>
        <dbReference type="EMBL" id="AJQ51147.1"/>
    </source>
</evidence>
<keyword evidence="1" id="KW-0812">Transmembrane</keyword>
<name>A0AAU8S7G9_PSEPU</name>
<feature type="transmembrane region" description="Helical" evidence="1">
    <location>
        <begin position="73"/>
        <end position="93"/>
    </location>
</feature>
<keyword evidence="1" id="KW-1133">Transmembrane helix</keyword>
<feature type="transmembrane region" description="Helical" evidence="1">
    <location>
        <begin position="44"/>
        <end position="61"/>
    </location>
</feature>
<feature type="transmembrane region" description="Helical" evidence="1">
    <location>
        <begin position="297"/>
        <end position="315"/>
    </location>
</feature>
<feature type="transmembrane region" description="Helical" evidence="1">
    <location>
        <begin position="405"/>
        <end position="428"/>
    </location>
</feature>
<organism evidence="2 3">
    <name type="scientific">Pseudomonas putida S13.1.2</name>
    <dbReference type="NCBI Taxonomy" id="1384061"/>
    <lineage>
        <taxon>Bacteria</taxon>
        <taxon>Pseudomonadati</taxon>
        <taxon>Pseudomonadota</taxon>
        <taxon>Gammaproteobacteria</taxon>
        <taxon>Pseudomonadales</taxon>
        <taxon>Pseudomonadaceae</taxon>
        <taxon>Pseudomonas</taxon>
    </lineage>
</organism>
<feature type="transmembrane region" description="Helical" evidence="1">
    <location>
        <begin position="174"/>
        <end position="194"/>
    </location>
</feature>
<dbReference type="Proteomes" id="UP000033260">
    <property type="component" value="Chromosome"/>
</dbReference>
<dbReference type="Pfam" id="PF11299">
    <property type="entry name" value="DUF3100"/>
    <property type="match status" value="1"/>
</dbReference>
<proteinExistence type="predicted"/>
<dbReference type="EMBL" id="CP010979">
    <property type="protein sequence ID" value="AJQ51147.1"/>
    <property type="molecule type" value="Genomic_DNA"/>
</dbReference>
<feature type="transmembrane region" description="Helical" evidence="1">
    <location>
        <begin position="349"/>
        <end position="368"/>
    </location>
</feature>
<feature type="transmembrane region" description="Helical" evidence="1">
    <location>
        <begin position="374"/>
        <end position="393"/>
    </location>
</feature>
<protein>
    <submittedName>
        <fullName evidence="2">Branched-chain amino acid ABC transporter permease</fullName>
    </submittedName>
</protein>
<feature type="transmembrane region" description="Helical" evidence="1">
    <location>
        <begin position="12"/>
        <end position="32"/>
    </location>
</feature>
<feature type="transmembrane region" description="Helical" evidence="1">
    <location>
        <begin position="113"/>
        <end position="132"/>
    </location>
</feature>
<gene>
    <name evidence="2" type="ORF">N805_02970</name>
</gene>
<reference evidence="2 3" key="1">
    <citation type="submission" date="2015-02" db="EMBL/GenBank/DDBJ databases">
        <title>Complete Genome Sequencing of Pseudomonas putida S13.1.2.</title>
        <authorList>
            <person name="Chong T.M."/>
            <person name="Chan K.G."/>
            <person name="Dessaux Y."/>
        </authorList>
    </citation>
    <scope>NUCLEOTIDE SEQUENCE [LARGE SCALE GENOMIC DNA]</scope>
    <source>
        <strain evidence="2 3">S13.1.2</strain>
    </source>
</reference>
<sequence length="432" mass="45812">MRDRGASLDVFKLYFWAIMIVIVAELCGPIKIPVGSGNIVLLPYLWATLLALAVGLMGTRLNRLVAIDIAAQCKAALIFQTAILVFIAKLGLLVGESVPVIINAGWAIIFQELGHFVGTILLGLPVALLLGIKREAVGATFSVGREPSLAIISEKYGMNSPEGRGVMGEYLTNTLLGTLFMTFAAGLVTSLGVFDPKSLAMGAGIGSGTMMAAAAGAIAAQQTPEVAKEVMAIAAAANLMTTTIGTYFTLFISLPLANWAYRTFEPIIGRVSSASIPSDGDFSLSEGERSLTWSGKFFAWTGITMLALLANYVAFASIPAILYLGLALLIAIAFVGEFLFIITRRKIPVVCWVSIVAMFLTSPANPFAEEVKLVASSVNIITLITPILAFVGLSIAKDLRALKQLGWRLVLVSLLATFGTFIGATLVAELFH</sequence>
<feature type="transmembrane region" description="Helical" evidence="1">
    <location>
        <begin position="321"/>
        <end position="342"/>
    </location>
</feature>
<evidence type="ECO:0000313" key="3">
    <source>
        <dbReference type="Proteomes" id="UP000033260"/>
    </source>
</evidence>
<accession>A0AAU8S7G9</accession>
<evidence type="ECO:0000256" key="1">
    <source>
        <dbReference type="SAM" id="Phobius"/>
    </source>
</evidence>
<dbReference type="InterPro" id="IPR021450">
    <property type="entry name" value="DUF3100"/>
</dbReference>